<accession>A0A9N9EVW6</accession>
<evidence type="ECO:0000256" key="1">
    <source>
        <dbReference type="SAM" id="Coils"/>
    </source>
</evidence>
<sequence length="91" mass="10330">MKQIIENVKCDVRVKELEQKNKELEARLAVVEYSSVTMDGQLQNDSWSEDANASKKDIPEILPEISADDDSIVDQLKQYALVYKANDVISE</sequence>
<reference evidence="2" key="1">
    <citation type="submission" date="2021-06" db="EMBL/GenBank/DDBJ databases">
        <authorList>
            <person name="Kallberg Y."/>
            <person name="Tangrot J."/>
            <person name="Rosling A."/>
        </authorList>
    </citation>
    <scope>NUCLEOTIDE SEQUENCE</scope>
    <source>
        <strain evidence="2">FL130A</strain>
    </source>
</reference>
<organism evidence="2 3">
    <name type="scientific">Ambispora leptoticha</name>
    <dbReference type="NCBI Taxonomy" id="144679"/>
    <lineage>
        <taxon>Eukaryota</taxon>
        <taxon>Fungi</taxon>
        <taxon>Fungi incertae sedis</taxon>
        <taxon>Mucoromycota</taxon>
        <taxon>Glomeromycotina</taxon>
        <taxon>Glomeromycetes</taxon>
        <taxon>Archaeosporales</taxon>
        <taxon>Ambisporaceae</taxon>
        <taxon>Ambispora</taxon>
    </lineage>
</organism>
<evidence type="ECO:0000313" key="3">
    <source>
        <dbReference type="Proteomes" id="UP000789508"/>
    </source>
</evidence>
<keyword evidence="1" id="KW-0175">Coiled coil</keyword>
<evidence type="ECO:0000313" key="2">
    <source>
        <dbReference type="EMBL" id="CAG8696803.1"/>
    </source>
</evidence>
<proteinExistence type="predicted"/>
<dbReference type="AlphaFoldDB" id="A0A9N9EVW6"/>
<name>A0A9N9EVW6_9GLOM</name>
<dbReference type="OrthoDB" id="2440461at2759"/>
<feature type="coiled-coil region" evidence="1">
    <location>
        <begin position="7"/>
        <end position="34"/>
    </location>
</feature>
<comment type="caution">
    <text evidence="2">The sequence shown here is derived from an EMBL/GenBank/DDBJ whole genome shotgun (WGS) entry which is preliminary data.</text>
</comment>
<gene>
    <name evidence="2" type="ORF">ALEPTO_LOCUS11422</name>
</gene>
<keyword evidence="3" id="KW-1185">Reference proteome</keyword>
<protein>
    <submittedName>
        <fullName evidence="2">6432_t:CDS:1</fullName>
    </submittedName>
</protein>
<feature type="non-terminal residue" evidence="2">
    <location>
        <position position="91"/>
    </location>
</feature>
<dbReference type="Proteomes" id="UP000789508">
    <property type="component" value="Unassembled WGS sequence"/>
</dbReference>
<dbReference type="EMBL" id="CAJVPS010018258">
    <property type="protein sequence ID" value="CAG8696803.1"/>
    <property type="molecule type" value="Genomic_DNA"/>
</dbReference>